<dbReference type="KEGG" id="hhy:Halhy_2179"/>
<reference key="2">
    <citation type="submission" date="2011-04" db="EMBL/GenBank/DDBJ databases">
        <title>Complete sequence of chromosome of Haliscomenobacter hydrossis DSM 1100.</title>
        <authorList>
            <consortium name="US DOE Joint Genome Institute (JGI-PGF)"/>
            <person name="Lucas S."/>
            <person name="Han J."/>
            <person name="Lapidus A."/>
            <person name="Bruce D."/>
            <person name="Goodwin L."/>
            <person name="Pitluck S."/>
            <person name="Peters L."/>
            <person name="Kyrpides N."/>
            <person name="Mavromatis K."/>
            <person name="Ivanova N."/>
            <person name="Ovchinnikova G."/>
            <person name="Pagani I."/>
            <person name="Daligault H."/>
            <person name="Detter J.C."/>
            <person name="Han C."/>
            <person name="Land M."/>
            <person name="Hauser L."/>
            <person name="Markowitz V."/>
            <person name="Cheng J.-F."/>
            <person name="Hugenholtz P."/>
            <person name="Woyke T."/>
            <person name="Wu D."/>
            <person name="Verbarg S."/>
            <person name="Frueling A."/>
            <person name="Brambilla E."/>
            <person name="Klenk H.-P."/>
            <person name="Eisen J.A."/>
        </authorList>
    </citation>
    <scope>NUCLEOTIDE SEQUENCE</scope>
    <source>
        <strain>DSM 1100</strain>
    </source>
</reference>
<keyword evidence="2" id="KW-1185">Reference proteome</keyword>
<evidence type="ECO:0000313" key="2">
    <source>
        <dbReference type="Proteomes" id="UP000008461"/>
    </source>
</evidence>
<accession>F4KRV8</accession>
<dbReference type="RefSeq" id="WP_013764614.1">
    <property type="nucleotide sequence ID" value="NC_015510.1"/>
</dbReference>
<dbReference type="AlphaFoldDB" id="F4KRV8"/>
<dbReference type="Proteomes" id="UP000008461">
    <property type="component" value="Chromosome"/>
</dbReference>
<dbReference type="EMBL" id="CP002691">
    <property type="protein sequence ID" value="AEE50062.1"/>
    <property type="molecule type" value="Genomic_DNA"/>
</dbReference>
<sequence>MATNDVVGIALANLQRNVGITGKWKAIGLKELDGQLTLNIDDHKFNFNVEIKQELRNYQLPNIITQAESFKPLIVVANRIFPKIKAELRAEQIAYLEANGNIYIKQNEFMLWVDAQKPIQKEKDQVNRAFTKTGLSVVFHFFMNENFINLPYRQIAKLTEVGLGNIHYVMNGLQEMGFLIKLNKNEYQLSNKKALLNKWMEAYAEKLKPSLKVGTFRFLKAEDFTNWKQIPLRSGKTWWGAEPAGDLFTNHLHPAELTLYTLETRTDLIKNYRLIPDDLGNVKVYKKFWHHDEVNDNVVPPLLIYADLINSNDRRCIETAQKIYDEFLQDKF</sequence>
<dbReference type="HOGENOM" id="CLU_065331_0_0_10"/>
<dbReference type="Pfam" id="PF09952">
    <property type="entry name" value="AbiEi_2"/>
    <property type="match status" value="1"/>
</dbReference>
<gene>
    <name evidence="1" type="ordered locus">Halhy_2179</name>
</gene>
<proteinExistence type="predicted"/>
<name>F4KRV8_HALH1</name>
<dbReference type="OrthoDB" id="593981at2"/>
<protein>
    <submittedName>
        <fullName evidence="1">Uncharacterized protein</fullName>
    </submittedName>
</protein>
<evidence type="ECO:0000313" key="1">
    <source>
        <dbReference type="EMBL" id="AEE50062.1"/>
    </source>
</evidence>
<organism evidence="1 2">
    <name type="scientific">Haliscomenobacter hydrossis (strain ATCC 27775 / DSM 1100 / LMG 10767 / O)</name>
    <dbReference type="NCBI Taxonomy" id="760192"/>
    <lineage>
        <taxon>Bacteria</taxon>
        <taxon>Pseudomonadati</taxon>
        <taxon>Bacteroidota</taxon>
        <taxon>Saprospiria</taxon>
        <taxon>Saprospirales</taxon>
        <taxon>Haliscomenobacteraceae</taxon>
        <taxon>Haliscomenobacter</taxon>
    </lineage>
</organism>
<dbReference type="eggNOG" id="COG4861">
    <property type="taxonomic scope" value="Bacteria"/>
</dbReference>
<dbReference type="STRING" id="760192.Halhy_2179"/>
<reference evidence="1 2" key="1">
    <citation type="journal article" date="2011" name="Stand. Genomic Sci.">
        <title>Complete genome sequence of Haliscomenobacter hydrossis type strain (O).</title>
        <authorList>
            <consortium name="US DOE Joint Genome Institute (JGI-PGF)"/>
            <person name="Daligault H."/>
            <person name="Lapidus A."/>
            <person name="Zeytun A."/>
            <person name="Nolan M."/>
            <person name="Lucas S."/>
            <person name="Del Rio T.G."/>
            <person name="Tice H."/>
            <person name="Cheng J.F."/>
            <person name="Tapia R."/>
            <person name="Han C."/>
            <person name="Goodwin L."/>
            <person name="Pitluck S."/>
            <person name="Liolios K."/>
            <person name="Pagani I."/>
            <person name="Ivanova N."/>
            <person name="Huntemann M."/>
            <person name="Mavromatis K."/>
            <person name="Mikhailova N."/>
            <person name="Pati A."/>
            <person name="Chen A."/>
            <person name="Palaniappan K."/>
            <person name="Land M."/>
            <person name="Hauser L."/>
            <person name="Brambilla E.M."/>
            <person name="Rohde M."/>
            <person name="Verbarg S."/>
            <person name="Goker M."/>
            <person name="Bristow J."/>
            <person name="Eisen J.A."/>
            <person name="Markowitz V."/>
            <person name="Hugenholtz P."/>
            <person name="Kyrpides N.C."/>
            <person name="Klenk H.P."/>
            <person name="Woyke T."/>
        </authorList>
    </citation>
    <scope>NUCLEOTIDE SEQUENCE [LARGE SCALE GENOMIC DNA]</scope>
    <source>
        <strain evidence="2">ATCC 27775 / DSM 1100 / LMG 10767 / O</strain>
    </source>
</reference>
<dbReference type="InterPro" id="IPR019238">
    <property type="entry name" value="AbiEi_2"/>
</dbReference>